<gene>
    <name evidence="2" type="ORF">M0R45_023431</name>
</gene>
<accession>A0AAW1WRC2</accession>
<keyword evidence="1" id="KW-1133">Transmembrane helix</keyword>
<evidence type="ECO:0000313" key="2">
    <source>
        <dbReference type="EMBL" id="KAK9926189.1"/>
    </source>
</evidence>
<dbReference type="AlphaFoldDB" id="A0AAW1WRC2"/>
<protein>
    <submittedName>
        <fullName evidence="2">Uncharacterized protein</fullName>
    </submittedName>
</protein>
<keyword evidence="1" id="KW-0472">Membrane</keyword>
<organism evidence="2 3">
    <name type="scientific">Rubus argutus</name>
    <name type="common">Southern blackberry</name>
    <dbReference type="NCBI Taxonomy" id="59490"/>
    <lineage>
        <taxon>Eukaryota</taxon>
        <taxon>Viridiplantae</taxon>
        <taxon>Streptophyta</taxon>
        <taxon>Embryophyta</taxon>
        <taxon>Tracheophyta</taxon>
        <taxon>Spermatophyta</taxon>
        <taxon>Magnoliopsida</taxon>
        <taxon>eudicotyledons</taxon>
        <taxon>Gunneridae</taxon>
        <taxon>Pentapetalae</taxon>
        <taxon>rosids</taxon>
        <taxon>fabids</taxon>
        <taxon>Rosales</taxon>
        <taxon>Rosaceae</taxon>
        <taxon>Rosoideae</taxon>
        <taxon>Rosoideae incertae sedis</taxon>
        <taxon>Rubus</taxon>
    </lineage>
</organism>
<dbReference type="PANTHER" id="PTHR34741:SF2">
    <property type="entry name" value="VESICLE TRANSPORT PROTEIN"/>
    <property type="match status" value="1"/>
</dbReference>
<feature type="transmembrane region" description="Helical" evidence="1">
    <location>
        <begin position="69"/>
        <end position="92"/>
    </location>
</feature>
<feature type="transmembrane region" description="Helical" evidence="1">
    <location>
        <begin position="43"/>
        <end position="63"/>
    </location>
</feature>
<feature type="transmembrane region" description="Helical" evidence="1">
    <location>
        <begin position="104"/>
        <end position="125"/>
    </location>
</feature>
<name>A0AAW1WRC2_RUBAR</name>
<keyword evidence="3" id="KW-1185">Reference proteome</keyword>
<reference evidence="2 3" key="1">
    <citation type="journal article" date="2023" name="G3 (Bethesda)">
        <title>A chromosome-length genome assembly and annotation of blackberry (Rubus argutus, cv. 'Hillquist').</title>
        <authorList>
            <person name="Bruna T."/>
            <person name="Aryal R."/>
            <person name="Dudchenko O."/>
            <person name="Sargent D.J."/>
            <person name="Mead D."/>
            <person name="Buti M."/>
            <person name="Cavallini A."/>
            <person name="Hytonen T."/>
            <person name="Andres J."/>
            <person name="Pham M."/>
            <person name="Weisz D."/>
            <person name="Mascagni F."/>
            <person name="Usai G."/>
            <person name="Natali L."/>
            <person name="Bassil N."/>
            <person name="Fernandez G.E."/>
            <person name="Lomsadze A."/>
            <person name="Armour M."/>
            <person name="Olukolu B."/>
            <person name="Poorten T."/>
            <person name="Britton C."/>
            <person name="Davik J."/>
            <person name="Ashrafi H."/>
            <person name="Aiden E.L."/>
            <person name="Borodovsky M."/>
            <person name="Worthington M."/>
        </authorList>
    </citation>
    <scope>NUCLEOTIDE SEQUENCE [LARGE SCALE GENOMIC DNA]</scope>
    <source>
        <strain evidence="2">PI 553951</strain>
    </source>
</reference>
<dbReference type="PANTHER" id="PTHR34741">
    <property type="entry name" value="IMAP FAMILY MEMBER 1, PUTATIVE-RELATED"/>
    <property type="match status" value="1"/>
</dbReference>
<evidence type="ECO:0000313" key="3">
    <source>
        <dbReference type="Proteomes" id="UP001457282"/>
    </source>
</evidence>
<dbReference type="EMBL" id="JBEDUW010000005">
    <property type="protein sequence ID" value="KAK9926189.1"/>
    <property type="molecule type" value="Genomic_DNA"/>
</dbReference>
<evidence type="ECO:0000256" key="1">
    <source>
        <dbReference type="SAM" id="Phobius"/>
    </source>
</evidence>
<proteinExistence type="predicted"/>
<keyword evidence="1" id="KW-0812">Transmembrane</keyword>
<comment type="caution">
    <text evidence="2">The sequence shown here is derived from an EMBL/GenBank/DDBJ whole genome shotgun (WGS) entry which is preliminary data.</text>
</comment>
<dbReference type="Proteomes" id="UP001457282">
    <property type="component" value="Unassembled WGS sequence"/>
</dbReference>
<sequence length="138" mass="15196">MNSAKSFLSKIILLVQKLGRLDGPDQEAVVEVAKQPNLDSAKIIVVFCSASAIDLAILSAQLHSPLPTIFYFLALAILFAFTCVFISIFIHSSSPEIAQVLHQCGVFFGVTAVFISITIPFPVWFRYTTCFIYYCPGL</sequence>